<comment type="caution">
    <text evidence="3">The sequence shown here is derived from an EMBL/GenBank/DDBJ whole genome shotgun (WGS) entry which is preliminary data.</text>
</comment>
<name>A0A397BHR9_APHAT</name>
<keyword evidence="2" id="KW-1133">Transmembrane helix</keyword>
<dbReference type="VEuPathDB" id="FungiDB:H257_18422"/>
<protein>
    <recommendedName>
        <fullName evidence="5">CLASP N-terminal domain-containing protein</fullName>
    </recommendedName>
</protein>
<evidence type="ECO:0008006" key="5">
    <source>
        <dbReference type="Google" id="ProtNLM"/>
    </source>
</evidence>
<dbReference type="InterPro" id="IPR011989">
    <property type="entry name" value="ARM-like"/>
</dbReference>
<evidence type="ECO:0000313" key="4">
    <source>
        <dbReference type="Proteomes" id="UP000266239"/>
    </source>
</evidence>
<feature type="transmembrane region" description="Helical" evidence="2">
    <location>
        <begin position="31"/>
        <end position="53"/>
    </location>
</feature>
<proteinExistence type="predicted"/>
<dbReference type="AlphaFoldDB" id="A0A397BHR9"/>
<dbReference type="Proteomes" id="UP000266239">
    <property type="component" value="Unassembled WGS sequence"/>
</dbReference>
<evidence type="ECO:0000313" key="3">
    <source>
        <dbReference type="EMBL" id="RHY20420.1"/>
    </source>
</evidence>
<dbReference type="Gene3D" id="1.25.10.10">
    <property type="entry name" value="Leucine-rich Repeat Variant"/>
    <property type="match status" value="1"/>
</dbReference>
<dbReference type="InterPro" id="IPR016024">
    <property type="entry name" value="ARM-type_fold"/>
</dbReference>
<dbReference type="EMBL" id="QUTA01004263">
    <property type="protein sequence ID" value="RHY20420.1"/>
    <property type="molecule type" value="Genomic_DNA"/>
</dbReference>
<evidence type="ECO:0000256" key="1">
    <source>
        <dbReference type="SAM" id="MobiDB-lite"/>
    </source>
</evidence>
<feature type="region of interest" description="Disordered" evidence="1">
    <location>
        <begin position="637"/>
        <end position="658"/>
    </location>
</feature>
<accession>A0A397BHR9</accession>
<evidence type="ECO:0000256" key="2">
    <source>
        <dbReference type="SAM" id="Phobius"/>
    </source>
</evidence>
<dbReference type="SUPFAM" id="SSF48371">
    <property type="entry name" value="ARM repeat"/>
    <property type="match status" value="1"/>
</dbReference>
<sequence length="706" mass="77721">MELFLCKDAFRVELADHRPAVVKQTCGLLGALAWACGASFTCIVEALLVPILLMATKKKQTKVIATAARHCLDCMAKASRFAIVILEKTYHHAKQDDALRMMCLSLAELVLRHGDVDNVMSREVYIPLRRLILKTLRDHNVAVQTHGRMALCLLCEYGQECIAELRHVVDTDLLELAMAEYPESLLATTGRQPEEVATEASMLSVIPEGDEGDVDNSWDALSTVLIGDPASPRSGDQLDWSVSTIEDEDNGESWREPAMAAVAHKLDDSWDHLSTVLSGDSSPPRSGDQLDWSMSTIEDEDNGENWREPAVATVAHKLDDSWDDLSNTDMLELAITEDPESLSDTTGRQPEVVASVWSMLSVIPEGDEGDVDNSWDDLSTVLIGDSSPPRSGDQLDWSVSTIEDEDNSENWREPAMAAVAHKLDDSWDHLSTVLIGDSSPPRSGDQLDWSVSMIEVEAHDDGAYDDWREPAAVVVTTQLDNSWDDLSTVLIGDSSLPRSGDQLDWSVSMIEVEAHDDGAYDDWREPAAVVVTTQLDNSWDDLPLSSTSSVIDVSTLDSTWGCSILYSKDALSSILDNVMATETRRPSKIHPAMVQPLSAALAITGPPSHSLPLPKFYVPSSPNRTTVPMDNERKAVVSPDQSVATNNASAPAGHIDGARPSVQVGRRRSYLSLVWETMWRILWVGYVMFAVRFHFYLSTKHDRALS</sequence>
<reference evidence="3 4" key="1">
    <citation type="submission" date="2018-08" db="EMBL/GenBank/DDBJ databases">
        <title>Aphanomyces genome sequencing and annotation.</title>
        <authorList>
            <person name="Minardi D."/>
            <person name="Oidtmann B."/>
            <person name="Van Der Giezen M."/>
            <person name="Studholme D.J."/>
        </authorList>
    </citation>
    <scope>NUCLEOTIDE SEQUENCE [LARGE SCALE GENOMIC DNA]</scope>
    <source>
        <strain evidence="3 4">Yx</strain>
    </source>
</reference>
<feature type="compositionally biased region" description="Polar residues" evidence="1">
    <location>
        <begin position="639"/>
        <end position="649"/>
    </location>
</feature>
<keyword evidence="2" id="KW-0812">Transmembrane</keyword>
<keyword evidence="2" id="KW-0472">Membrane</keyword>
<gene>
    <name evidence="3" type="ORF">DYB25_007426</name>
</gene>
<dbReference type="VEuPathDB" id="FungiDB:H257_18421"/>
<organism evidence="3 4">
    <name type="scientific">Aphanomyces astaci</name>
    <name type="common">Crayfish plague agent</name>
    <dbReference type="NCBI Taxonomy" id="112090"/>
    <lineage>
        <taxon>Eukaryota</taxon>
        <taxon>Sar</taxon>
        <taxon>Stramenopiles</taxon>
        <taxon>Oomycota</taxon>
        <taxon>Saprolegniomycetes</taxon>
        <taxon>Saprolegniales</taxon>
        <taxon>Verrucalvaceae</taxon>
        <taxon>Aphanomyces</taxon>
    </lineage>
</organism>